<dbReference type="InterPro" id="IPR001254">
    <property type="entry name" value="Trypsin_dom"/>
</dbReference>
<dbReference type="AlphaFoldDB" id="B3RP99"/>
<dbReference type="EMBL" id="DS985242">
    <property type="protein sequence ID" value="EDV27599.1"/>
    <property type="molecule type" value="Genomic_DNA"/>
</dbReference>
<dbReference type="InterPro" id="IPR009003">
    <property type="entry name" value="Peptidase_S1_PA"/>
</dbReference>
<evidence type="ECO:0000256" key="1">
    <source>
        <dbReference type="ARBA" id="ARBA00004613"/>
    </source>
</evidence>
<evidence type="ECO:0000256" key="4">
    <source>
        <dbReference type="ARBA" id="ARBA00023157"/>
    </source>
</evidence>
<evidence type="ECO:0000256" key="3">
    <source>
        <dbReference type="ARBA" id="ARBA00022525"/>
    </source>
</evidence>
<dbReference type="KEGG" id="tad:TRIADDRAFT_20634"/>
<dbReference type="RefSeq" id="XP_002109433.1">
    <property type="nucleotide sequence ID" value="XM_002109397.1"/>
</dbReference>
<name>B3RP99_TRIAD</name>
<evidence type="ECO:0000256" key="2">
    <source>
        <dbReference type="ARBA" id="ARBA00007664"/>
    </source>
</evidence>
<dbReference type="GeneID" id="6750648"/>
<reference evidence="6 7" key="1">
    <citation type="journal article" date="2008" name="Nature">
        <title>The Trichoplax genome and the nature of placozoans.</title>
        <authorList>
            <person name="Srivastava M."/>
            <person name="Begovic E."/>
            <person name="Chapman J."/>
            <person name="Putnam N.H."/>
            <person name="Hellsten U."/>
            <person name="Kawashima T."/>
            <person name="Kuo A."/>
            <person name="Mitros T."/>
            <person name="Salamov A."/>
            <person name="Carpenter M.L."/>
            <person name="Signorovitch A.Y."/>
            <person name="Moreno M.A."/>
            <person name="Kamm K."/>
            <person name="Grimwood J."/>
            <person name="Schmutz J."/>
            <person name="Shapiro H."/>
            <person name="Grigoriev I.V."/>
            <person name="Buss L.W."/>
            <person name="Schierwater B."/>
            <person name="Dellaporta S.L."/>
            <person name="Rokhsar D.S."/>
        </authorList>
    </citation>
    <scope>NUCLEOTIDE SEQUENCE [LARGE SCALE GENOMIC DNA]</scope>
    <source>
        <strain evidence="6 7">Grell-BS-1999</strain>
    </source>
</reference>
<dbReference type="OrthoDB" id="10051896at2759"/>
<evidence type="ECO:0000313" key="6">
    <source>
        <dbReference type="EMBL" id="EDV27599.1"/>
    </source>
</evidence>
<dbReference type="PRINTS" id="PR00722">
    <property type="entry name" value="CHYMOTRYPSIN"/>
</dbReference>
<feature type="domain" description="Peptidase S1" evidence="5">
    <location>
        <begin position="9"/>
        <end position="238"/>
    </location>
</feature>
<dbReference type="PROSITE" id="PS00134">
    <property type="entry name" value="TRYPSIN_HIS"/>
    <property type="match status" value="1"/>
</dbReference>
<evidence type="ECO:0000313" key="7">
    <source>
        <dbReference type="Proteomes" id="UP000009022"/>
    </source>
</evidence>
<comment type="subcellular location">
    <subcellularLocation>
        <location evidence="1">Secreted</location>
    </subcellularLocation>
</comment>
<dbReference type="PhylomeDB" id="B3RP99"/>
<dbReference type="SUPFAM" id="SSF50494">
    <property type="entry name" value="Trypsin-like serine proteases"/>
    <property type="match status" value="1"/>
</dbReference>
<dbReference type="STRING" id="10228.B3RP99"/>
<dbReference type="PANTHER" id="PTHR24276:SF98">
    <property type="entry name" value="FI18310P1-RELATED"/>
    <property type="match status" value="1"/>
</dbReference>
<dbReference type="InterPro" id="IPR018114">
    <property type="entry name" value="TRYPSIN_HIS"/>
</dbReference>
<dbReference type="MEROPS" id="S01.035"/>
<dbReference type="GO" id="GO:0004252">
    <property type="term" value="F:serine-type endopeptidase activity"/>
    <property type="evidence" value="ECO:0000318"/>
    <property type="project" value="GO_Central"/>
</dbReference>
<comment type="similarity">
    <text evidence="2">Belongs to the peptidase S1 family.</text>
</comment>
<dbReference type="CTD" id="6750648"/>
<dbReference type="PANTHER" id="PTHR24276">
    <property type="entry name" value="POLYSERASE-RELATED"/>
    <property type="match status" value="1"/>
</dbReference>
<dbReference type="InterPro" id="IPR050430">
    <property type="entry name" value="Peptidase_S1"/>
</dbReference>
<dbReference type="PROSITE" id="PS50240">
    <property type="entry name" value="TRYPSIN_DOM"/>
    <property type="match status" value="1"/>
</dbReference>
<gene>
    <name evidence="6" type="ORF">TRIADDRAFT_20634</name>
</gene>
<accession>B3RP99</accession>
<dbReference type="GO" id="GO:0006508">
    <property type="term" value="P:proteolysis"/>
    <property type="evidence" value="ECO:0007669"/>
    <property type="project" value="InterPro"/>
</dbReference>
<dbReference type="eggNOG" id="KOG3627">
    <property type="taxonomic scope" value="Eukaryota"/>
</dbReference>
<protein>
    <recommendedName>
        <fullName evidence="5">Peptidase S1 domain-containing protein</fullName>
    </recommendedName>
</protein>
<sequence>MLADDYNRIVGGSEASKHEFPYQISLEQKYGKSWYHICGGSIIDSKWVLTAAHCVEGAKARKLRVNVGDHSIEDATEQIISLRRSIVHSAYDSNSLVNDIALLELSESATAKSNTATIPCASKATTMSDGDTVTVTGWGTLSSGGSSPDTLHKVNVNYFDDSKCLSAYGSEFSAKEMFCAGVNGGGKDSCQGDSGGPAASGGRLVGVVSWGYGCADAQYPGVYTRVSNYQDWIEGYAGKIIN</sequence>
<organism evidence="6 7">
    <name type="scientific">Trichoplax adhaerens</name>
    <name type="common">Trichoplax reptans</name>
    <dbReference type="NCBI Taxonomy" id="10228"/>
    <lineage>
        <taxon>Eukaryota</taxon>
        <taxon>Metazoa</taxon>
        <taxon>Placozoa</taxon>
        <taxon>Uniplacotomia</taxon>
        <taxon>Trichoplacea</taxon>
        <taxon>Trichoplacidae</taxon>
        <taxon>Trichoplax</taxon>
    </lineage>
</organism>
<dbReference type="GO" id="GO:0051604">
    <property type="term" value="P:protein maturation"/>
    <property type="evidence" value="ECO:0007669"/>
    <property type="project" value="UniProtKB-ARBA"/>
</dbReference>
<dbReference type="Pfam" id="PF00089">
    <property type="entry name" value="Trypsin"/>
    <property type="match status" value="1"/>
</dbReference>
<dbReference type="GO" id="GO:0005576">
    <property type="term" value="C:extracellular region"/>
    <property type="evidence" value="ECO:0007669"/>
    <property type="project" value="UniProtKB-SubCell"/>
</dbReference>
<keyword evidence="7" id="KW-1185">Reference proteome</keyword>
<dbReference type="CDD" id="cd00190">
    <property type="entry name" value="Tryp_SPc"/>
    <property type="match status" value="1"/>
</dbReference>
<dbReference type="Proteomes" id="UP000009022">
    <property type="component" value="Unassembled WGS sequence"/>
</dbReference>
<dbReference type="FunFam" id="2.40.10.10:FF:000047">
    <property type="entry name" value="Trypsin eta"/>
    <property type="match status" value="1"/>
</dbReference>
<keyword evidence="3" id="KW-0964">Secreted</keyword>
<dbReference type="HOGENOM" id="CLU_006842_7_0_1"/>
<dbReference type="Gene3D" id="2.40.10.10">
    <property type="entry name" value="Trypsin-like serine proteases"/>
    <property type="match status" value="1"/>
</dbReference>
<keyword evidence="4" id="KW-1015">Disulfide bond</keyword>
<dbReference type="InterPro" id="IPR001314">
    <property type="entry name" value="Peptidase_S1A"/>
</dbReference>
<dbReference type="InParanoid" id="B3RP99"/>
<dbReference type="InterPro" id="IPR043504">
    <property type="entry name" value="Peptidase_S1_PA_chymotrypsin"/>
</dbReference>
<dbReference type="SMART" id="SM00020">
    <property type="entry name" value="Tryp_SPc"/>
    <property type="match status" value="1"/>
</dbReference>
<evidence type="ECO:0000259" key="5">
    <source>
        <dbReference type="PROSITE" id="PS50240"/>
    </source>
</evidence>
<proteinExistence type="inferred from homology"/>